<dbReference type="InterPro" id="IPR035958">
    <property type="entry name" value="SecB-like_sf"/>
</dbReference>
<keyword evidence="4" id="KW-0811">Translocation</keyword>
<comment type="similarity">
    <text evidence="1">Belongs to the SecB family.</text>
</comment>
<dbReference type="Pfam" id="PF02556">
    <property type="entry name" value="SecB"/>
    <property type="match status" value="1"/>
</dbReference>
<comment type="caution">
    <text evidence="7">The sequence shown here is derived from an EMBL/GenBank/DDBJ whole genome shotgun (WGS) entry which is preliminary data.</text>
</comment>
<feature type="compositionally biased region" description="Polar residues" evidence="6">
    <location>
        <begin position="12"/>
        <end position="23"/>
    </location>
</feature>
<dbReference type="SUPFAM" id="SSF54611">
    <property type="entry name" value="SecB-like"/>
    <property type="match status" value="1"/>
</dbReference>
<reference evidence="7" key="1">
    <citation type="submission" date="2021-04" db="EMBL/GenBank/DDBJ databases">
        <authorList>
            <person name="Zhang D.-C."/>
        </authorList>
    </citation>
    <scope>NUCLEOTIDE SEQUENCE</scope>
    <source>
        <strain evidence="7">CGMCC 1.15697</strain>
    </source>
</reference>
<proteinExistence type="inferred from homology"/>
<evidence type="ECO:0000256" key="5">
    <source>
        <dbReference type="ARBA" id="ARBA00023186"/>
    </source>
</evidence>
<dbReference type="AlphaFoldDB" id="A0A8J7S0N0"/>
<keyword evidence="5" id="KW-0143">Chaperone</keyword>
<dbReference type="PANTHER" id="PTHR36918:SF1">
    <property type="entry name" value="PROTEIN-EXPORT PROTEIN SECB"/>
    <property type="match status" value="1"/>
</dbReference>
<evidence type="ECO:0000256" key="6">
    <source>
        <dbReference type="SAM" id="MobiDB-lite"/>
    </source>
</evidence>
<evidence type="ECO:0000313" key="8">
    <source>
        <dbReference type="Proteomes" id="UP000672602"/>
    </source>
</evidence>
<dbReference type="GO" id="GO:0051262">
    <property type="term" value="P:protein tetramerization"/>
    <property type="evidence" value="ECO:0007669"/>
    <property type="project" value="InterPro"/>
</dbReference>
<dbReference type="PRINTS" id="PR01594">
    <property type="entry name" value="SECBCHAPRONE"/>
</dbReference>
<dbReference type="EMBL" id="JAGMWN010000006">
    <property type="protein sequence ID" value="MBP5858167.1"/>
    <property type="molecule type" value="Genomic_DNA"/>
</dbReference>
<dbReference type="RefSeq" id="WP_210682737.1">
    <property type="nucleotide sequence ID" value="NZ_JAGMWN010000006.1"/>
</dbReference>
<sequence length="202" mass="21905">MSDDTANAPENGAQSANSQSGANPASDAQGGDATRREPPYRIHAQYVKDLSVENPRAPECFMDPQIRQARSQIEVDITTRSLGKRLAEVLVVATVKARIEPDTPNERLVYLVELSYGAAVEIGAVPEETVEPLLHVEVPRLLFPYIRQILSVASQDMGQNLLQVPVIDFLGLYRWKKQEGTIDGAVARQVAAETASGAPASV</sequence>
<evidence type="ECO:0000256" key="2">
    <source>
        <dbReference type="ARBA" id="ARBA00022448"/>
    </source>
</evidence>
<name>A0A8J7S0N0_9PROT</name>
<dbReference type="GO" id="GO:0051082">
    <property type="term" value="F:unfolded protein binding"/>
    <property type="evidence" value="ECO:0007669"/>
    <property type="project" value="InterPro"/>
</dbReference>
<keyword evidence="2" id="KW-0813">Transport</keyword>
<dbReference type="GO" id="GO:0015031">
    <property type="term" value="P:protein transport"/>
    <property type="evidence" value="ECO:0007669"/>
    <property type="project" value="UniProtKB-KW"/>
</dbReference>
<dbReference type="InterPro" id="IPR003708">
    <property type="entry name" value="SecB"/>
</dbReference>
<accession>A0A8J7S0N0</accession>
<keyword evidence="8" id="KW-1185">Reference proteome</keyword>
<protein>
    <submittedName>
        <fullName evidence="7">Protein-export chaperone SecB</fullName>
    </submittedName>
</protein>
<evidence type="ECO:0000313" key="7">
    <source>
        <dbReference type="EMBL" id="MBP5858167.1"/>
    </source>
</evidence>
<organism evidence="7 8">
    <name type="scientific">Marivibrio halodurans</name>
    <dbReference type="NCBI Taxonomy" id="2039722"/>
    <lineage>
        <taxon>Bacteria</taxon>
        <taxon>Pseudomonadati</taxon>
        <taxon>Pseudomonadota</taxon>
        <taxon>Alphaproteobacteria</taxon>
        <taxon>Rhodospirillales</taxon>
        <taxon>Rhodospirillaceae</taxon>
        <taxon>Marivibrio</taxon>
    </lineage>
</organism>
<gene>
    <name evidence="7" type="ORF">KAJ83_14195</name>
</gene>
<dbReference type="PANTHER" id="PTHR36918">
    <property type="match status" value="1"/>
</dbReference>
<evidence type="ECO:0000256" key="3">
    <source>
        <dbReference type="ARBA" id="ARBA00022927"/>
    </source>
</evidence>
<feature type="region of interest" description="Disordered" evidence="6">
    <location>
        <begin position="1"/>
        <end position="37"/>
    </location>
</feature>
<keyword evidence="3" id="KW-0653">Protein transport</keyword>
<evidence type="ECO:0000256" key="4">
    <source>
        <dbReference type="ARBA" id="ARBA00023010"/>
    </source>
</evidence>
<dbReference type="Proteomes" id="UP000672602">
    <property type="component" value="Unassembled WGS sequence"/>
</dbReference>
<evidence type="ECO:0000256" key="1">
    <source>
        <dbReference type="ARBA" id="ARBA00009990"/>
    </source>
</evidence>
<dbReference type="Gene3D" id="3.10.420.10">
    <property type="entry name" value="SecB-like"/>
    <property type="match status" value="1"/>
</dbReference>